<dbReference type="PANTHER" id="PTHR31299:SF0">
    <property type="entry name" value="ESTERASE, PUTATIVE (AFU_ORTHOLOGUE AFUA_1G05850)-RELATED"/>
    <property type="match status" value="1"/>
</dbReference>
<dbReference type="InterPro" id="IPR014622">
    <property type="entry name" value="UCP036794_erythomycin"/>
</dbReference>
<feature type="chain" id="PRO_5014935423" evidence="2">
    <location>
        <begin position="18"/>
        <end position="461"/>
    </location>
</feature>
<feature type="region of interest" description="Disordered" evidence="1">
    <location>
        <begin position="435"/>
        <end position="461"/>
    </location>
</feature>
<dbReference type="Proteomes" id="UP000228535">
    <property type="component" value="Unassembled WGS sequence"/>
</dbReference>
<organism evidence="3 4">
    <name type="scientific">Hymenobacter chitinivorans DSM 11115</name>
    <dbReference type="NCBI Taxonomy" id="1121954"/>
    <lineage>
        <taxon>Bacteria</taxon>
        <taxon>Pseudomonadati</taxon>
        <taxon>Bacteroidota</taxon>
        <taxon>Cytophagia</taxon>
        <taxon>Cytophagales</taxon>
        <taxon>Hymenobacteraceae</taxon>
        <taxon>Hymenobacter</taxon>
    </lineage>
</organism>
<gene>
    <name evidence="3" type="ORF">CLV45_0191</name>
</gene>
<dbReference type="Gene3D" id="3.40.1660.10">
    <property type="entry name" value="EreA-like (biosynthetic domain)"/>
    <property type="match status" value="1"/>
</dbReference>
<dbReference type="PANTHER" id="PTHR31299">
    <property type="entry name" value="ESTERASE, PUTATIVE (AFU_ORTHOLOGUE AFUA_1G05850)-RELATED"/>
    <property type="match status" value="1"/>
</dbReference>
<dbReference type="OrthoDB" id="9810066at2"/>
<evidence type="ECO:0000256" key="2">
    <source>
        <dbReference type="SAM" id="SignalP"/>
    </source>
</evidence>
<comment type="caution">
    <text evidence="3">The sequence shown here is derived from an EMBL/GenBank/DDBJ whole genome shotgun (WGS) entry which is preliminary data.</text>
</comment>
<dbReference type="CDD" id="cd14728">
    <property type="entry name" value="Ere-like"/>
    <property type="match status" value="1"/>
</dbReference>
<protein>
    <submittedName>
        <fullName evidence="3">Erythromycin esterase-like protein</fullName>
    </submittedName>
</protein>
<dbReference type="InterPro" id="IPR052036">
    <property type="entry name" value="Hydrolase/PRTase-associated"/>
</dbReference>
<dbReference type="GO" id="GO:0046677">
    <property type="term" value="P:response to antibiotic"/>
    <property type="evidence" value="ECO:0007669"/>
    <property type="project" value="InterPro"/>
</dbReference>
<evidence type="ECO:0000313" key="4">
    <source>
        <dbReference type="Proteomes" id="UP000228535"/>
    </source>
</evidence>
<dbReference type="Pfam" id="PF05139">
    <property type="entry name" value="Erythro_esteras"/>
    <property type="match status" value="1"/>
</dbReference>
<reference evidence="3 4" key="1">
    <citation type="submission" date="2017-11" db="EMBL/GenBank/DDBJ databases">
        <title>Genomic Encyclopedia of Archaeal and Bacterial Type Strains, Phase II (KMG-II): From Individual Species to Whole Genera.</title>
        <authorList>
            <person name="Goeker M."/>
        </authorList>
    </citation>
    <scope>NUCLEOTIDE SEQUENCE [LARGE SCALE GENOMIC DNA]</scope>
    <source>
        <strain evidence="3 4">DSM 11115</strain>
    </source>
</reference>
<dbReference type="SUPFAM" id="SSF159501">
    <property type="entry name" value="EreA/ChaN-like"/>
    <property type="match status" value="1"/>
</dbReference>
<dbReference type="InterPro" id="IPR007815">
    <property type="entry name" value="Emycin_Estase"/>
</dbReference>
<name>A0A2M9BLH7_9BACT</name>
<proteinExistence type="predicted"/>
<accession>A0A2M9BLH7</accession>
<keyword evidence="2" id="KW-0732">Signal</keyword>
<dbReference type="AlphaFoldDB" id="A0A2M9BLH7"/>
<dbReference type="EMBL" id="PGFA01000001">
    <property type="protein sequence ID" value="PJJ58781.1"/>
    <property type="molecule type" value="Genomic_DNA"/>
</dbReference>
<dbReference type="Gene3D" id="3.30.1870.10">
    <property type="entry name" value="EreA-like, domain 2"/>
    <property type="match status" value="1"/>
</dbReference>
<dbReference type="RefSeq" id="WP_100334534.1">
    <property type="nucleotide sequence ID" value="NZ_PGFA01000001.1"/>
</dbReference>
<feature type="signal peptide" evidence="2">
    <location>
        <begin position="1"/>
        <end position="17"/>
    </location>
</feature>
<sequence>MKKIRYAWLLSLWWCLAACSDKDEVGPGNLLSLPDTGISRLETTQDLDPILQQMGPARYALLGEASHGTAEFYTWRAALSKRLIQEKGFTMIAVEGDWPAIYELNRYVRGQSSAGSAVQSLQSLHRWPTWLWANQEVANLLEWVRTYNKTQPAARQVGFYGLDLYSMVQSLEQVRTDFSAADQATHEAVINALSCLEPYRSNEEAYGTATLRGVSCATEINAVLTAVRARRQALPATDEAGFSAEQNALLAVNAERYYRTAVQESAGSWNIRDQHMMETINRLMDFHGPAAKIIVWAHNTHVGDARYTDMAARGEVNVGQLTRQQHGAEGVFVVGSGTYQGTVVAAPFWGGATTIMPVPAAPQSSWEGALHAKEPRTKLVMLQGWRQDPALTERRGHRAIGVVYDPGQESGNYVPSDLPNRYDAFLFLDQTQALHPLPATGGRPSPEGAERVAQQHAAANF</sequence>
<evidence type="ECO:0000256" key="1">
    <source>
        <dbReference type="SAM" id="MobiDB-lite"/>
    </source>
</evidence>
<keyword evidence="4" id="KW-1185">Reference proteome</keyword>
<dbReference type="PIRSF" id="PIRSF036794">
    <property type="entry name" value="UCP_erythr_ester"/>
    <property type="match status" value="1"/>
</dbReference>
<evidence type="ECO:0000313" key="3">
    <source>
        <dbReference type="EMBL" id="PJJ58781.1"/>
    </source>
</evidence>